<dbReference type="CDD" id="cd00367">
    <property type="entry name" value="PTS-HPr_like"/>
    <property type="match status" value="1"/>
</dbReference>
<dbReference type="Pfam" id="PF05524">
    <property type="entry name" value="PEP-utilisers_N"/>
    <property type="match status" value="1"/>
</dbReference>
<keyword evidence="12" id="KW-0418">Kinase</keyword>
<evidence type="ECO:0000256" key="2">
    <source>
        <dbReference type="ARBA" id="ARBA00001946"/>
    </source>
</evidence>
<dbReference type="GO" id="GO:0005737">
    <property type="term" value="C:cytoplasm"/>
    <property type="evidence" value="ECO:0007669"/>
    <property type="project" value="UniProtKB-SubCell"/>
</dbReference>
<feature type="domain" description="HPr" evidence="15">
    <location>
        <begin position="169"/>
        <end position="256"/>
    </location>
</feature>
<evidence type="ECO:0000256" key="13">
    <source>
        <dbReference type="ARBA" id="ARBA00022842"/>
    </source>
</evidence>
<dbReference type="Pfam" id="PF00391">
    <property type="entry name" value="PEP-utilizers"/>
    <property type="match status" value="1"/>
</dbReference>
<keyword evidence="7" id="KW-0963">Cytoplasm</keyword>
<dbReference type="PROSITE" id="PS51093">
    <property type="entry name" value="PTS_EIIA_TYPE_1"/>
    <property type="match status" value="1"/>
</dbReference>
<evidence type="ECO:0000256" key="8">
    <source>
        <dbReference type="ARBA" id="ARBA00022597"/>
    </source>
</evidence>
<dbReference type="PANTHER" id="PTHR46244:SF6">
    <property type="entry name" value="PHOSPHOENOLPYRUVATE-PROTEIN PHOSPHOTRANSFERASE"/>
    <property type="match status" value="1"/>
</dbReference>
<dbReference type="InterPro" id="IPR011055">
    <property type="entry name" value="Dup_hybrid_motif"/>
</dbReference>
<organism evidence="16 17">
    <name type="scientific">Marinagarivorans cellulosilyticus</name>
    <dbReference type="NCBI Taxonomy" id="2721545"/>
    <lineage>
        <taxon>Bacteria</taxon>
        <taxon>Pseudomonadati</taxon>
        <taxon>Pseudomonadota</taxon>
        <taxon>Gammaproteobacteria</taxon>
        <taxon>Cellvibrionales</taxon>
        <taxon>Cellvibrionaceae</taxon>
        <taxon>Marinagarivorans</taxon>
    </lineage>
</organism>
<keyword evidence="13" id="KW-0460">Magnesium</keyword>
<evidence type="ECO:0000256" key="1">
    <source>
        <dbReference type="ARBA" id="ARBA00000683"/>
    </source>
</evidence>
<accession>A0AAN1WEF2</accession>
<dbReference type="Pfam" id="PF00381">
    <property type="entry name" value="PTS-HPr"/>
    <property type="match status" value="1"/>
</dbReference>
<proteinExistence type="inferred from homology"/>
<evidence type="ECO:0000256" key="6">
    <source>
        <dbReference type="ARBA" id="ARBA00022448"/>
    </source>
</evidence>
<dbReference type="PROSITE" id="PS00371">
    <property type="entry name" value="PTS_EIIA_TYPE_1_HIS"/>
    <property type="match status" value="1"/>
</dbReference>
<keyword evidence="9" id="KW-0808">Transferase</keyword>
<dbReference type="PANTHER" id="PTHR46244">
    <property type="entry name" value="PHOSPHOENOLPYRUVATE-PROTEIN PHOSPHOTRANSFERASE"/>
    <property type="match status" value="1"/>
</dbReference>
<keyword evidence="11" id="KW-0479">Metal-binding</keyword>
<dbReference type="KEGG" id="marq:MARGE09_P0256"/>
<evidence type="ECO:0000256" key="11">
    <source>
        <dbReference type="ARBA" id="ARBA00022723"/>
    </source>
</evidence>
<dbReference type="InterPro" id="IPR036637">
    <property type="entry name" value="Phosphohistidine_dom_sf"/>
</dbReference>
<dbReference type="EMBL" id="AP023086">
    <property type="protein sequence ID" value="BCD96057.1"/>
    <property type="molecule type" value="Genomic_DNA"/>
</dbReference>
<dbReference type="NCBIfam" id="TIGR01003">
    <property type="entry name" value="PTS_HPr_family"/>
    <property type="match status" value="1"/>
</dbReference>
<sequence>MLIQELTLTAPMSGPMVPLEQVPDPVFAQKMVGDGISIDPITSELIAPCAGVVLQVHRARHAVTLKTPEGVEILMHVGIDTVALKGVGFTAHVAEGDNVVPGDLLLSFDADYVATKATSLLTQILITNGELLSGLEYGKGAAVAGTTPVLTLKLKAPVNVAHSDAASVVTGAKVFIPNHQGLHARPSATLASKAKFFSSAITLHKGSASANVKSVVSLMGLELDRGDCVYLSAAGEDAEQAIETLTALLNSGLGEECEPISAPEASQNNAPAQKVDDVVLPDDGKLFGVCASPGLAVGQVWQLQRAEISLQEQGEGKALEQEYFSQAQAKADADLQALTQSAASDEQREIFSAHRELLGDPELATKVLDLIAQGKSAAWAWHSAFEAQAEQLSKLKNVLLAARATDMRDVGHRLLSLLTGDAEQSGTIPDNVILIADDLTPSDTAKLDPKRVLGFCTATGGASSHVAIIARSLNIPAVAGMDKRALSLANGLPVMLRADDGMLHIEPAQSEVDRLVGEREAEDILDEAALMVATEPAKTQCGKHIEVVCNVGNVADVENAGQFGAEGVGLLRSEFLFMQRTQAPTEDEQFEAYSKVAAAFGKNQNIIIRTLDVGGDKPLAYLPIAKEENPFLGMRGIRVSLANQVMFRVQLRAILRASGLANIHIMFPMVTTLDDLLQAKALLEEERVALGVKPIPIGIMVEVPSVAMLAEQFAEHVDFFSVGTNDLTQYTLAIDRGHPELAKSADPLNPAVLAMIGRAVEGAHKHNTWVGVCGGIASDPLAVPVLLGLGVDELSGSLSSVPRIKAAVRDQNIAECEALAQKILRVGSAAQVRELLLAHKQH</sequence>
<evidence type="ECO:0000256" key="4">
    <source>
        <dbReference type="ARBA" id="ARBA00007837"/>
    </source>
</evidence>
<keyword evidence="17" id="KW-1185">Reference proteome</keyword>
<dbReference type="InterPro" id="IPR001127">
    <property type="entry name" value="PTS_EIIA_1_perm"/>
</dbReference>
<dbReference type="SUPFAM" id="SSF47831">
    <property type="entry name" value="Enzyme I of the PEP:sugar phosphotransferase system HPr-binding (sub)domain"/>
    <property type="match status" value="1"/>
</dbReference>
<dbReference type="Gene3D" id="1.10.274.10">
    <property type="entry name" value="PtsI, HPr-binding domain"/>
    <property type="match status" value="1"/>
</dbReference>
<dbReference type="InterPro" id="IPR035895">
    <property type="entry name" value="HPr-like_sf"/>
</dbReference>
<evidence type="ECO:0000256" key="3">
    <source>
        <dbReference type="ARBA" id="ARBA00004496"/>
    </source>
</evidence>
<dbReference type="SUPFAM" id="SSF52009">
    <property type="entry name" value="Phosphohistidine domain"/>
    <property type="match status" value="1"/>
</dbReference>
<comment type="similarity">
    <text evidence="4">Belongs to the PEP-utilizing enzyme family.</text>
</comment>
<dbReference type="InterPro" id="IPR008279">
    <property type="entry name" value="PEP-util_enz_mobile_dom"/>
</dbReference>
<dbReference type="RefSeq" id="WP_236985564.1">
    <property type="nucleotide sequence ID" value="NZ_AP023086.1"/>
</dbReference>
<dbReference type="InterPro" id="IPR050499">
    <property type="entry name" value="PEP-utilizing_PTS_enzyme"/>
</dbReference>
<dbReference type="AlphaFoldDB" id="A0AAN1WEF2"/>
<evidence type="ECO:0000256" key="10">
    <source>
        <dbReference type="ARBA" id="ARBA00022683"/>
    </source>
</evidence>
<dbReference type="InterPro" id="IPR036618">
    <property type="entry name" value="PtsI_HPr-bd_sf"/>
</dbReference>
<dbReference type="PRINTS" id="PR00107">
    <property type="entry name" value="PHOSPHOCPHPR"/>
</dbReference>
<dbReference type="InterPro" id="IPR000121">
    <property type="entry name" value="PEP_util_C"/>
</dbReference>
<dbReference type="InterPro" id="IPR040442">
    <property type="entry name" value="Pyrv_kinase-like_dom_sf"/>
</dbReference>
<dbReference type="SUPFAM" id="SSF55594">
    <property type="entry name" value="HPr-like"/>
    <property type="match status" value="1"/>
</dbReference>
<reference evidence="16 17" key="1">
    <citation type="journal article" date="2022" name="IScience">
        <title>An ultrasensitive nanofiber-based assay for enzymatic hydrolysis and deep-sea microbial degradation of cellulose.</title>
        <authorList>
            <person name="Tsudome M."/>
            <person name="Tachioka M."/>
            <person name="Miyazaki M."/>
            <person name="Uchimura K."/>
            <person name="Tsuda M."/>
            <person name="Takaki Y."/>
            <person name="Deguchi S."/>
        </authorList>
    </citation>
    <scope>NUCLEOTIDE SEQUENCE [LARGE SCALE GENOMIC DNA]</scope>
    <source>
        <strain evidence="16 17">GE09</strain>
    </source>
</reference>
<evidence type="ECO:0000313" key="17">
    <source>
        <dbReference type="Proteomes" id="UP001320119"/>
    </source>
</evidence>
<keyword evidence="10" id="KW-0598">Phosphotransferase system</keyword>
<dbReference type="NCBIfam" id="TIGR01417">
    <property type="entry name" value="PTS_I_fam"/>
    <property type="match status" value="1"/>
</dbReference>
<dbReference type="InterPro" id="IPR001020">
    <property type="entry name" value="PTS_HPr_His_P_site"/>
</dbReference>
<gene>
    <name evidence="16" type="ORF">MARGE09_P0256</name>
</gene>
<dbReference type="Gene3D" id="3.20.20.60">
    <property type="entry name" value="Phosphoenolpyruvate-binding domains"/>
    <property type="match status" value="1"/>
</dbReference>
<dbReference type="InterPro" id="IPR023151">
    <property type="entry name" value="PEP_util_CS"/>
</dbReference>
<comment type="cofactor">
    <cofactor evidence="2">
        <name>Mg(2+)</name>
        <dbReference type="ChEBI" id="CHEBI:18420"/>
    </cofactor>
</comment>
<evidence type="ECO:0000256" key="9">
    <source>
        <dbReference type="ARBA" id="ARBA00022679"/>
    </source>
</evidence>
<dbReference type="GO" id="GO:0009401">
    <property type="term" value="P:phosphoenolpyruvate-dependent sugar phosphotransferase system"/>
    <property type="evidence" value="ECO:0007669"/>
    <property type="project" value="UniProtKB-KW"/>
</dbReference>
<name>A0AAN1WEF2_9GAMM</name>
<dbReference type="InterPro" id="IPR000032">
    <property type="entry name" value="HPr-like"/>
</dbReference>
<dbReference type="InterPro" id="IPR015813">
    <property type="entry name" value="Pyrv/PenolPyrv_kinase-like_dom"/>
</dbReference>
<dbReference type="InterPro" id="IPR006318">
    <property type="entry name" value="PTS_EI-like"/>
</dbReference>
<dbReference type="Proteomes" id="UP001320119">
    <property type="component" value="Chromosome"/>
</dbReference>
<dbReference type="InterPro" id="IPR008731">
    <property type="entry name" value="PTS_EIN"/>
</dbReference>
<evidence type="ECO:0000256" key="7">
    <source>
        <dbReference type="ARBA" id="ARBA00022490"/>
    </source>
</evidence>
<dbReference type="PROSITE" id="PS00742">
    <property type="entry name" value="PEP_ENZYMES_2"/>
    <property type="match status" value="1"/>
</dbReference>
<comment type="catalytic activity">
    <reaction evidence="1">
        <text>L-histidyl-[protein] + phosphoenolpyruvate = N(pros)-phospho-L-histidyl-[protein] + pyruvate</text>
        <dbReference type="Rhea" id="RHEA:23880"/>
        <dbReference type="Rhea" id="RHEA-COMP:9745"/>
        <dbReference type="Rhea" id="RHEA-COMP:9746"/>
        <dbReference type="ChEBI" id="CHEBI:15361"/>
        <dbReference type="ChEBI" id="CHEBI:29979"/>
        <dbReference type="ChEBI" id="CHEBI:58702"/>
        <dbReference type="ChEBI" id="CHEBI:64837"/>
        <dbReference type="EC" id="2.7.3.9"/>
    </reaction>
</comment>
<dbReference type="GO" id="GO:0016301">
    <property type="term" value="F:kinase activity"/>
    <property type="evidence" value="ECO:0007669"/>
    <property type="project" value="UniProtKB-KW"/>
</dbReference>
<dbReference type="SUPFAM" id="SSF51261">
    <property type="entry name" value="Duplicated hybrid motif"/>
    <property type="match status" value="1"/>
</dbReference>
<dbReference type="PROSITE" id="PS51350">
    <property type="entry name" value="PTS_HPR_DOM"/>
    <property type="match status" value="1"/>
</dbReference>
<feature type="domain" description="PTS EIIA type-1" evidence="14">
    <location>
        <begin position="24"/>
        <end position="128"/>
    </location>
</feature>
<dbReference type="PRINTS" id="PR01736">
    <property type="entry name" value="PHPHTRNFRASE"/>
</dbReference>
<dbReference type="EC" id="2.7.3.9" evidence="5"/>
<dbReference type="PROSITE" id="PS00369">
    <property type="entry name" value="PTS_HPR_HIS"/>
    <property type="match status" value="1"/>
</dbReference>
<dbReference type="Pfam" id="PF00358">
    <property type="entry name" value="PTS_EIIA_1"/>
    <property type="match status" value="1"/>
</dbReference>
<evidence type="ECO:0000256" key="12">
    <source>
        <dbReference type="ARBA" id="ARBA00022777"/>
    </source>
</evidence>
<evidence type="ECO:0000256" key="5">
    <source>
        <dbReference type="ARBA" id="ARBA00012232"/>
    </source>
</evidence>
<dbReference type="NCBIfam" id="TIGR00830">
    <property type="entry name" value="PTBA"/>
    <property type="match status" value="1"/>
</dbReference>
<protein>
    <recommendedName>
        <fullName evidence="5">phosphoenolpyruvate--protein phosphotransferase</fullName>
        <ecNumber evidence="5">2.7.3.9</ecNumber>
    </recommendedName>
</protein>
<keyword evidence="8" id="KW-0762">Sugar transport</keyword>
<evidence type="ECO:0000259" key="14">
    <source>
        <dbReference type="PROSITE" id="PS51093"/>
    </source>
</evidence>
<dbReference type="SUPFAM" id="SSF51621">
    <property type="entry name" value="Phosphoenolpyruvate/pyruvate domain"/>
    <property type="match status" value="1"/>
</dbReference>
<dbReference type="Gene3D" id="3.50.30.10">
    <property type="entry name" value="Phosphohistidine domain"/>
    <property type="match status" value="1"/>
</dbReference>
<dbReference type="GO" id="GO:0008965">
    <property type="term" value="F:phosphoenolpyruvate-protein phosphotransferase activity"/>
    <property type="evidence" value="ECO:0007669"/>
    <property type="project" value="UniProtKB-EC"/>
</dbReference>
<dbReference type="Gene3D" id="2.70.70.10">
    <property type="entry name" value="Glucose Permease (Domain IIA)"/>
    <property type="match status" value="1"/>
</dbReference>
<dbReference type="GO" id="GO:0046872">
    <property type="term" value="F:metal ion binding"/>
    <property type="evidence" value="ECO:0007669"/>
    <property type="project" value="UniProtKB-KW"/>
</dbReference>
<evidence type="ECO:0000259" key="15">
    <source>
        <dbReference type="PROSITE" id="PS51350"/>
    </source>
</evidence>
<keyword evidence="6" id="KW-0813">Transport</keyword>
<evidence type="ECO:0000313" key="16">
    <source>
        <dbReference type="EMBL" id="BCD96057.1"/>
    </source>
</evidence>
<dbReference type="Pfam" id="PF02896">
    <property type="entry name" value="PEP-utilizers_C"/>
    <property type="match status" value="1"/>
</dbReference>
<dbReference type="Gene3D" id="3.30.1340.10">
    <property type="entry name" value="HPr-like"/>
    <property type="match status" value="1"/>
</dbReference>
<comment type="subcellular location">
    <subcellularLocation>
        <location evidence="3">Cytoplasm</location>
    </subcellularLocation>
</comment>
<dbReference type="FunFam" id="2.70.70.10:FF:000001">
    <property type="entry name" value="PTS system glucose-specific IIA component"/>
    <property type="match status" value="1"/>
</dbReference>